<evidence type="ECO:0000259" key="1">
    <source>
        <dbReference type="PROSITE" id="PS50943"/>
    </source>
</evidence>
<evidence type="ECO:0000313" key="3">
    <source>
        <dbReference type="Proteomes" id="UP000074382"/>
    </source>
</evidence>
<keyword evidence="3" id="KW-1185">Reference proteome</keyword>
<dbReference type="SMART" id="SM00530">
    <property type="entry name" value="HTH_XRE"/>
    <property type="match status" value="1"/>
</dbReference>
<gene>
    <name evidence="2" type="ORF">AC529_12020</name>
</gene>
<dbReference type="CDD" id="cd00093">
    <property type="entry name" value="HTH_XRE"/>
    <property type="match status" value="1"/>
</dbReference>
<sequence length="406" mass="44229">MPAEYPEPLSFGQRLKIQRTRRGMTREVLGGLVGRSASWVKALETGRLKEPRLPVLLQLAEALRVRDLADLTGHANQHVDLFTGPSHRYLPAVRAAIDSLIITTDRQAPPVEHLRARLDHAWAARHASPYHREVLGELLPGLIGDAQLAAAQAEGGERKRAQALLSEVYSLAQFFLAYQTGAGELLWRVAERGIIAAQDSGNLHAIGVASWLLAEAHRDSGQWDAADTVITQALELVERHLDGADTQTAAMRGALLAEAAYTAARRGDTGTAWNRWDAAHAVAERLPDAYYHPVTSFSRAVMGAHAVTTAVELRAGREAVRQARAATGAIPSRPRRARHEIEVARAHHLAGDPVAALATLEAAFEAAPETIRYNGYARRIILEEVETRRGMVRQRAAALAARVGMD</sequence>
<feature type="domain" description="HTH cro/C1-type" evidence="1">
    <location>
        <begin position="15"/>
        <end position="71"/>
    </location>
</feature>
<reference evidence="3" key="1">
    <citation type="journal article" date="2017" name="Acta Aliment.">
        <title>Plant polysaccharide degrading enzyme system of Thermpbifida cellulosilytica TB100 revealed by de novo genome project data.</title>
        <authorList>
            <person name="Toth A."/>
            <person name="Baka E."/>
            <person name="Luzics S."/>
            <person name="Bata-Vidacs I."/>
            <person name="Nagy I."/>
            <person name="Balint B."/>
            <person name="Herceg R."/>
            <person name="Olasz F."/>
            <person name="Wilk T."/>
            <person name="Nagy T."/>
            <person name="Kriszt B."/>
            <person name="Nagy I."/>
            <person name="Kukolya J."/>
        </authorList>
    </citation>
    <scope>NUCLEOTIDE SEQUENCE [LARGE SCALE GENOMIC DNA]</scope>
    <source>
        <strain evidence="3">TB100</strain>
    </source>
</reference>
<dbReference type="Gene3D" id="1.10.260.40">
    <property type="entry name" value="lambda repressor-like DNA-binding domains"/>
    <property type="match status" value="1"/>
</dbReference>
<dbReference type="STRING" id="665004.AC529_12020"/>
<dbReference type="Gene3D" id="1.25.40.10">
    <property type="entry name" value="Tetratricopeptide repeat domain"/>
    <property type="match status" value="1"/>
</dbReference>
<proteinExistence type="predicted"/>
<accession>A0A147KH19</accession>
<dbReference type="EMBL" id="LGEM01000089">
    <property type="protein sequence ID" value="KUP96479.1"/>
    <property type="molecule type" value="Genomic_DNA"/>
</dbReference>
<dbReference type="InterPro" id="IPR010982">
    <property type="entry name" value="Lambda_DNA-bd_dom_sf"/>
</dbReference>
<dbReference type="InterPro" id="IPR001387">
    <property type="entry name" value="Cro/C1-type_HTH"/>
</dbReference>
<dbReference type="OrthoDB" id="3504495at2"/>
<evidence type="ECO:0000313" key="2">
    <source>
        <dbReference type="EMBL" id="KUP96479.1"/>
    </source>
</evidence>
<dbReference type="GO" id="GO:0003677">
    <property type="term" value="F:DNA binding"/>
    <property type="evidence" value="ECO:0007669"/>
    <property type="project" value="InterPro"/>
</dbReference>
<dbReference type="InterPro" id="IPR011990">
    <property type="entry name" value="TPR-like_helical_dom_sf"/>
</dbReference>
<name>A0A147KH19_THECS</name>
<dbReference type="PROSITE" id="PS50943">
    <property type="entry name" value="HTH_CROC1"/>
    <property type="match status" value="1"/>
</dbReference>
<dbReference type="SUPFAM" id="SSF47413">
    <property type="entry name" value="lambda repressor-like DNA-binding domains"/>
    <property type="match status" value="1"/>
</dbReference>
<organism evidence="2 3">
    <name type="scientific">Thermobifida cellulosilytica TB100</name>
    <dbReference type="NCBI Taxonomy" id="665004"/>
    <lineage>
        <taxon>Bacteria</taxon>
        <taxon>Bacillati</taxon>
        <taxon>Actinomycetota</taxon>
        <taxon>Actinomycetes</taxon>
        <taxon>Streptosporangiales</taxon>
        <taxon>Nocardiopsidaceae</taxon>
        <taxon>Thermobifida</taxon>
    </lineage>
</organism>
<dbReference type="Proteomes" id="UP000074382">
    <property type="component" value="Unassembled WGS sequence"/>
</dbReference>
<protein>
    <submittedName>
        <fullName evidence="2">XRE family transcriptional regulator</fullName>
    </submittedName>
</protein>
<comment type="caution">
    <text evidence="2">The sequence shown here is derived from an EMBL/GenBank/DDBJ whole genome shotgun (WGS) entry which is preliminary data.</text>
</comment>
<dbReference type="AlphaFoldDB" id="A0A147KH19"/>
<dbReference type="RefSeq" id="WP_068753938.1">
    <property type="nucleotide sequence ID" value="NZ_KQ950180.1"/>
</dbReference>
<dbReference type="PATRIC" id="fig|665004.4.peg.1109"/>
<dbReference type="Pfam" id="PF13560">
    <property type="entry name" value="HTH_31"/>
    <property type="match status" value="1"/>
</dbReference>